<protein>
    <submittedName>
        <fullName evidence="2">Phosphopantetheine-binding protein</fullName>
    </submittedName>
</protein>
<feature type="domain" description="Carrier" evidence="1">
    <location>
        <begin position="1"/>
        <end position="77"/>
    </location>
</feature>
<gene>
    <name evidence="2" type="ORF">C8259_29400</name>
</gene>
<dbReference type="InterPro" id="IPR036736">
    <property type="entry name" value="ACP-like_sf"/>
</dbReference>
<evidence type="ECO:0000313" key="2">
    <source>
        <dbReference type="EMBL" id="PSR58663.1"/>
    </source>
</evidence>
<reference evidence="2 3" key="1">
    <citation type="submission" date="2018-02" db="EMBL/GenBank/DDBJ databases">
        <title>8 Nocardia nova and 1 Nocardia cyriacigeorgica strain used for evolution to TMP-SMX.</title>
        <authorList>
            <person name="Mehta H."/>
            <person name="Weng J."/>
            <person name="Shamoo Y."/>
        </authorList>
    </citation>
    <scope>NUCLEOTIDE SEQUENCE [LARGE SCALE GENOMIC DNA]</scope>
    <source>
        <strain evidence="2 3">ATCC 33727</strain>
    </source>
</reference>
<organism evidence="2 3">
    <name type="scientific">Nocardia nova</name>
    <dbReference type="NCBI Taxonomy" id="37330"/>
    <lineage>
        <taxon>Bacteria</taxon>
        <taxon>Bacillati</taxon>
        <taxon>Actinomycetota</taxon>
        <taxon>Actinomycetes</taxon>
        <taxon>Mycobacteriales</taxon>
        <taxon>Nocardiaceae</taxon>
        <taxon>Nocardia</taxon>
    </lineage>
</organism>
<dbReference type="Proteomes" id="UP000241647">
    <property type="component" value="Unassembled WGS sequence"/>
</dbReference>
<evidence type="ECO:0000313" key="3">
    <source>
        <dbReference type="Proteomes" id="UP000241647"/>
    </source>
</evidence>
<evidence type="ECO:0000259" key="1">
    <source>
        <dbReference type="PROSITE" id="PS50075"/>
    </source>
</evidence>
<dbReference type="AlphaFoldDB" id="A0A2T2YT26"/>
<dbReference type="RefSeq" id="WP_063025349.1">
    <property type="nucleotide sequence ID" value="NZ_PYHS01000021.1"/>
</dbReference>
<dbReference type="Gene3D" id="1.10.1200.10">
    <property type="entry name" value="ACP-like"/>
    <property type="match status" value="1"/>
</dbReference>
<dbReference type="InterPro" id="IPR009081">
    <property type="entry name" value="PP-bd_ACP"/>
</dbReference>
<comment type="caution">
    <text evidence="2">The sequence shown here is derived from an EMBL/GenBank/DDBJ whole genome shotgun (WGS) entry which is preliminary data.</text>
</comment>
<dbReference type="PROSITE" id="PS50075">
    <property type="entry name" value="CARRIER"/>
    <property type="match status" value="1"/>
</dbReference>
<proteinExistence type="predicted"/>
<accession>A0A2T2YT26</accession>
<sequence length="91" mass="10016">MAGIHEQLTALFVEDLRIERSRITPQTHLVADLGFDSLAFKITLSSIEARFAVKPPEQAAMECTTFDELALLVEECVRAQGVDRSVEPDAG</sequence>
<dbReference type="EMBL" id="PYHS01000021">
    <property type="protein sequence ID" value="PSR58663.1"/>
    <property type="molecule type" value="Genomic_DNA"/>
</dbReference>
<name>A0A2T2YT26_9NOCA</name>
<dbReference type="Pfam" id="PF00550">
    <property type="entry name" value="PP-binding"/>
    <property type="match status" value="1"/>
</dbReference>
<dbReference type="SUPFAM" id="SSF47336">
    <property type="entry name" value="ACP-like"/>
    <property type="match status" value="1"/>
</dbReference>